<evidence type="ECO:0000256" key="10">
    <source>
        <dbReference type="SAM" id="Phobius"/>
    </source>
</evidence>
<evidence type="ECO:0000256" key="4">
    <source>
        <dbReference type="ARBA" id="ARBA00022679"/>
    </source>
</evidence>
<dbReference type="InterPro" id="IPR011712">
    <property type="entry name" value="Sig_transdc_His_kin_sub3_dim/P"/>
</dbReference>
<comment type="caution">
    <text evidence="12">The sequence shown here is derived from an EMBL/GenBank/DDBJ whole genome shotgun (WGS) entry which is preliminary data.</text>
</comment>
<dbReference type="SMART" id="SM00387">
    <property type="entry name" value="HATPase_c"/>
    <property type="match status" value="1"/>
</dbReference>
<keyword evidence="7" id="KW-0067">ATP-binding</keyword>
<evidence type="ECO:0000256" key="1">
    <source>
        <dbReference type="ARBA" id="ARBA00000085"/>
    </source>
</evidence>
<feature type="compositionally biased region" description="Basic and acidic residues" evidence="9">
    <location>
        <begin position="411"/>
        <end position="421"/>
    </location>
</feature>
<feature type="domain" description="Histidine kinase/HSP90-like ATPase" evidence="11">
    <location>
        <begin position="298"/>
        <end position="389"/>
    </location>
</feature>
<dbReference type="Gene3D" id="3.30.565.10">
    <property type="entry name" value="Histidine kinase-like ATPase, C-terminal domain"/>
    <property type="match status" value="1"/>
</dbReference>
<feature type="transmembrane region" description="Helical" evidence="10">
    <location>
        <begin position="93"/>
        <end position="108"/>
    </location>
</feature>
<dbReference type="CDD" id="cd16917">
    <property type="entry name" value="HATPase_UhpB-NarQ-NarX-like"/>
    <property type="match status" value="1"/>
</dbReference>
<dbReference type="InterPro" id="IPR036890">
    <property type="entry name" value="HATPase_C_sf"/>
</dbReference>
<dbReference type="InterPro" id="IPR055558">
    <property type="entry name" value="DUF7134"/>
</dbReference>
<dbReference type="PANTHER" id="PTHR24421:SF10">
    <property type="entry name" value="NITRATE_NITRITE SENSOR PROTEIN NARQ"/>
    <property type="match status" value="1"/>
</dbReference>
<feature type="transmembrane region" description="Helical" evidence="10">
    <location>
        <begin position="146"/>
        <end position="166"/>
    </location>
</feature>
<protein>
    <recommendedName>
        <fullName evidence="2">histidine kinase</fullName>
        <ecNumber evidence="2">2.7.13.3</ecNumber>
    </recommendedName>
</protein>
<feature type="region of interest" description="Disordered" evidence="9">
    <location>
        <begin position="388"/>
        <end position="421"/>
    </location>
</feature>
<evidence type="ECO:0000256" key="6">
    <source>
        <dbReference type="ARBA" id="ARBA00022777"/>
    </source>
</evidence>
<evidence type="ECO:0000313" key="13">
    <source>
        <dbReference type="Proteomes" id="UP001236795"/>
    </source>
</evidence>
<keyword evidence="3" id="KW-0597">Phosphoprotein</keyword>
<sequence length="421" mass="43979">MRVADAAVTDPLQGMSAFDRRHPWGWDLGLALLVAAVSFLASPPSGLPGWAVLAAVHGAVALRRRRPYAALLTASGGTLVSAAGALSLDGTPTWTYLAVWVALFGAVLRDGRRHVTGTAAGVVAVLAVTALVAPPGSGGTPPRERFLLVLAVTAMGAAAVLLGLLVRGNRVRLAAEQAEIARTAAVAERSRIAREIHDVIGHNLSVITALATGGGVAARTSPDEAVRAFDAIGEVSRTSVREVRHVLRVLREDAGADGTPLSPQPRLDDLADLLDALRDAGLDVVLRRTGDLRTLDTGRQLAVYRVVQESLTNVLRHAGPAPRARVDVERAADAVTVTVTDTGAAPAAPKPGGHGLPGMRERVEAYGGTFEARATGTGWRVRARLPLDDADGLGTRPATARGTEEPTTDSRGTEDRRMRTP</sequence>
<evidence type="ECO:0000256" key="5">
    <source>
        <dbReference type="ARBA" id="ARBA00022741"/>
    </source>
</evidence>
<evidence type="ECO:0000256" key="9">
    <source>
        <dbReference type="SAM" id="MobiDB-lite"/>
    </source>
</evidence>
<dbReference type="EMBL" id="JAUSWC010000018">
    <property type="protein sequence ID" value="MDQ0490022.1"/>
    <property type="molecule type" value="Genomic_DNA"/>
</dbReference>
<dbReference type="Proteomes" id="UP001236795">
    <property type="component" value="Unassembled WGS sequence"/>
</dbReference>
<keyword evidence="10" id="KW-0812">Transmembrane</keyword>
<dbReference type="Pfam" id="PF02518">
    <property type="entry name" value="HATPase_c"/>
    <property type="match status" value="1"/>
</dbReference>
<dbReference type="Pfam" id="PF23539">
    <property type="entry name" value="DUF7134"/>
    <property type="match status" value="1"/>
</dbReference>
<feature type="transmembrane region" description="Helical" evidence="10">
    <location>
        <begin position="115"/>
        <end position="134"/>
    </location>
</feature>
<keyword evidence="5" id="KW-0547">Nucleotide-binding</keyword>
<keyword evidence="6 12" id="KW-0418">Kinase</keyword>
<dbReference type="SUPFAM" id="SSF55874">
    <property type="entry name" value="ATPase domain of HSP90 chaperone/DNA topoisomerase II/histidine kinase"/>
    <property type="match status" value="1"/>
</dbReference>
<evidence type="ECO:0000313" key="12">
    <source>
        <dbReference type="EMBL" id="MDQ0490022.1"/>
    </source>
</evidence>
<evidence type="ECO:0000256" key="7">
    <source>
        <dbReference type="ARBA" id="ARBA00022840"/>
    </source>
</evidence>
<name>A0ABU0KKS6_9ACTN</name>
<dbReference type="Gene3D" id="1.20.5.1930">
    <property type="match status" value="1"/>
</dbReference>
<evidence type="ECO:0000256" key="8">
    <source>
        <dbReference type="ARBA" id="ARBA00023012"/>
    </source>
</evidence>
<dbReference type="RefSeq" id="WP_019522663.1">
    <property type="nucleotide sequence ID" value="NZ_JAUSWC010000018.1"/>
</dbReference>
<keyword evidence="10" id="KW-1133">Transmembrane helix</keyword>
<organism evidence="12 13">
    <name type="scientific">Streptomyces thermodiastaticus</name>
    <dbReference type="NCBI Taxonomy" id="44061"/>
    <lineage>
        <taxon>Bacteria</taxon>
        <taxon>Bacillati</taxon>
        <taxon>Actinomycetota</taxon>
        <taxon>Actinomycetes</taxon>
        <taxon>Kitasatosporales</taxon>
        <taxon>Streptomycetaceae</taxon>
        <taxon>Streptomyces</taxon>
    </lineage>
</organism>
<dbReference type="InterPro" id="IPR050482">
    <property type="entry name" value="Sensor_HK_TwoCompSys"/>
</dbReference>
<keyword evidence="4" id="KW-0808">Transferase</keyword>
<keyword evidence="13" id="KW-1185">Reference proteome</keyword>
<gene>
    <name evidence="12" type="ORF">QO019_004899</name>
</gene>
<proteinExistence type="predicted"/>
<dbReference type="EC" id="2.7.13.3" evidence="2"/>
<dbReference type="PANTHER" id="PTHR24421">
    <property type="entry name" value="NITRATE/NITRITE SENSOR PROTEIN NARX-RELATED"/>
    <property type="match status" value="1"/>
</dbReference>
<dbReference type="Pfam" id="PF07730">
    <property type="entry name" value="HisKA_3"/>
    <property type="match status" value="1"/>
</dbReference>
<keyword evidence="8" id="KW-0902">Two-component regulatory system</keyword>
<accession>A0ABU0KKS6</accession>
<dbReference type="GO" id="GO:0016301">
    <property type="term" value="F:kinase activity"/>
    <property type="evidence" value="ECO:0007669"/>
    <property type="project" value="UniProtKB-KW"/>
</dbReference>
<evidence type="ECO:0000259" key="11">
    <source>
        <dbReference type="SMART" id="SM00387"/>
    </source>
</evidence>
<keyword evidence="10" id="KW-0472">Membrane</keyword>
<comment type="catalytic activity">
    <reaction evidence="1">
        <text>ATP + protein L-histidine = ADP + protein N-phospho-L-histidine.</text>
        <dbReference type="EC" id="2.7.13.3"/>
    </reaction>
</comment>
<evidence type="ECO:0000256" key="3">
    <source>
        <dbReference type="ARBA" id="ARBA00022553"/>
    </source>
</evidence>
<evidence type="ECO:0000256" key="2">
    <source>
        <dbReference type="ARBA" id="ARBA00012438"/>
    </source>
</evidence>
<feature type="transmembrane region" description="Helical" evidence="10">
    <location>
        <begin position="69"/>
        <end position="87"/>
    </location>
</feature>
<reference evidence="12 13" key="1">
    <citation type="submission" date="2023-07" db="EMBL/GenBank/DDBJ databases">
        <title>Genomic Encyclopedia of Type Strains, Phase IV (KMG-IV): sequencing the most valuable type-strain genomes for metagenomic binning, comparative biology and taxonomic classification.</title>
        <authorList>
            <person name="Goeker M."/>
        </authorList>
    </citation>
    <scope>NUCLEOTIDE SEQUENCE [LARGE SCALE GENOMIC DNA]</scope>
    <source>
        <strain evidence="12 13">DSM 40573</strain>
    </source>
</reference>
<dbReference type="InterPro" id="IPR003594">
    <property type="entry name" value="HATPase_dom"/>
</dbReference>